<evidence type="ECO:0000256" key="5">
    <source>
        <dbReference type="ARBA" id="ARBA00023136"/>
    </source>
</evidence>
<comment type="similarity">
    <text evidence="2 6">Belongs to the band 7/mec-2 family. HflC subfamily.</text>
</comment>
<dbReference type="EMBL" id="JARXNK020000104">
    <property type="protein sequence ID" value="MEL0553349.1"/>
    <property type="molecule type" value="Genomic_DNA"/>
</dbReference>
<dbReference type="GO" id="GO:0008233">
    <property type="term" value="F:peptidase activity"/>
    <property type="evidence" value="ECO:0007669"/>
    <property type="project" value="UniProtKB-KW"/>
</dbReference>
<evidence type="ECO:0000313" key="11">
    <source>
        <dbReference type="Proteomes" id="UP001312893"/>
    </source>
</evidence>
<evidence type="ECO:0000259" key="9">
    <source>
        <dbReference type="SMART" id="SM00244"/>
    </source>
</evidence>
<dbReference type="CDD" id="cd03405">
    <property type="entry name" value="SPFH_HflC"/>
    <property type="match status" value="1"/>
</dbReference>
<keyword evidence="5 8" id="KW-0472">Membrane</keyword>
<dbReference type="RefSeq" id="WP_331851327.1">
    <property type="nucleotide sequence ID" value="NZ_JARXNK020000104.1"/>
</dbReference>
<feature type="region of interest" description="Disordered" evidence="7">
    <location>
        <begin position="1"/>
        <end position="28"/>
    </location>
</feature>
<evidence type="ECO:0000256" key="2">
    <source>
        <dbReference type="ARBA" id="ARBA00007862"/>
    </source>
</evidence>
<dbReference type="PANTHER" id="PTHR42911:SF1">
    <property type="entry name" value="MODULATOR OF FTSH PROTEASE HFLC"/>
    <property type="match status" value="1"/>
</dbReference>
<evidence type="ECO:0000256" key="8">
    <source>
        <dbReference type="SAM" id="Phobius"/>
    </source>
</evidence>
<protein>
    <recommendedName>
        <fullName evidence="6">Protein HflC</fullName>
    </recommendedName>
</protein>
<comment type="caution">
    <text evidence="10">The sequence shown here is derived from an EMBL/GenBank/DDBJ whole genome shotgun (WGS) entry which is preliminary data.</text>
</comment>
<comment type="subcellular location">
    <subcellularLocation>
        <location evidence="1">Membrane</location>
        <topology evidence="1">Single-pass membrane protein</topology>
    </subcellularLocation>
</comment>
<feature type="domain" description="Band 7" evidence="9">
    <location>
        <begin position="50"/>
        <end position="224"/>
    </location>
</feature>
<evidence type="ECO:0000313" key="10">
    <source>
        <dbReference type="EMBL" id="MEL0553349.1"/>
    </source>
</evidence>
<dbReference type="PANTHER" id="PTHR42911">
    <property type="entry name" value="MODULATOR OF FTSH PROTEASE HFLC"/>
    <property type="match status" value="1"/>
</dbReference>
<dbReference type="SMART" id="SM00244">
    <property type="entry name" value="PHB"/>
    <property type="match status" value="1"/>
</dbReference>
<keyword evidence="10" id="KW-0645">Protease</keyword>
<accession>A0ABU9FD01</accession>
<dbReference type="Proteomes" id="UP001312893">
    <property type="component" value="Unassembled WGS sequence"/>
</dbReference>
<dbReference type="InterPro" id="IPR036013">
    <property type="entry name" value="Band_7/SPFH_dom_sf"/>
</dbReference>
<dbReference type="InterPro" id="IPR010200">
    <property type="entry name" value="HflC"/>
</dbReference>
<evidence type="ECO:0000256" key="1">
    <source>
        <dbReference type="ARBA" id="ARBA00004167"/>
    </source>
</evidence>
<proteinExistence type="inferred from homology"/>
<comment type="function">
    <text evidence="6">HflC and HflK could regulate a protease.</text>
</comment>
<evidence type="ECO:0000256" key="4">
    <source>
        <dbReference type="ARBA" id="ARBA00022989"/>
    </source>
</evidence>
<gene>
    <name evidence="10" type="ORF">QFI96_016750</name>
</gene>
<name>A0ABU9FD01_9ENTR</name>
<evidence type="ECO:0000256" key="3">
    <source>
        <dbReference type="ARBA" id="ARBA00022692"/>
    </source>
</evidence>
<keyword evidence="10" id="KW-0378">Hydrolase</keyword>
<sequence length="334" mass="36511">MKIHTITTPATPGKVGLTPTASPSEMPRRTRKWPRYAVAILLVILALLTACLVQVHAGSATIITRFGSPVRVLLKPGLGWRLPAPFETPLEVDLRSRSTSSGLQDVGTRDGLRVIVQAWAIWKVSPDKPHVLRFIRAVQNQPDEAARQIRTFIGSALETTTSNYALADIVNTDGKQVKIPQLEQQIKDQLKTQLLNSYGIELIQVGIERLTLPAVTLNATVDRMRAERETIATERTAEGNRQAAEIRSRADRDARITVADASVKAATITAQAQKDSAAIYAKAYALDPQLYNLLRSLDTLNDVVNKSTRIVLSTDSAPFTSLVQKPNDVAKAAP</sequence>
<evidence type="ECO:0000256" key="7">
    <source>
        <dbReference type="SAM" id="MobiDB-lite"/>
    </source>
</evidence>
<dbReference type="Pfam" id="PF01145">
    <property type="entry name" value="Band_7"/>
    <property type="match status" value="1"/>
</dbReference>
<dbReference type="PIRSF" id="PIRSF005651">
    <property type="entry name" value="HflC"/>
    <property type="match status" value="1"/>
</dbReference>
<evidence type="ECO:0000256" key="6">
    <source>
        <dbReference type="PIRNR" id="PIRNR005651"/>
    </source>
</evidence>
<keyword evidence="4 8" id="KW-1133">Transmembrane helix</keyword>
<keyword evidence="3 8" id="KW-0812">Transmembrane</keyword>
<dbReference type="SUPFAM" id="SSF117892">
    <property type="entry name" value="Band 7/SPFH domain"/>
    <property type="match status" value="1"/>
</dbReference>
<reference evidence="10 11" key="1">
    <citation type="submission" date="2024-04" db="EMBL/GenBank/DDBJ databases">
        <title>Two novel Raoultella species associated with bleeding cankers of broadleaf hosts, Raoultella scottia sp. nov. and Raoultella lignicola sp. nov.</title>
        <authorList>
            <person name="Brady C.L."/>
        </authorList>
    </citation>
    <scope>NUCLEOTIDE SEQUENCE [LARGE SCALE GENOMIC DNA]</scope>
    <source>
        <strain evidence="10 11">TW_WC1a.1</strain>
    </source>
</reference>
<dbReference type="GO" id="GO:0006508">
    <property type="term" value="P:proteolysis"/>
    <property type="evidence" value="ECO:0007669"/>
    <property type="project" value="UniProtKB-KW"/>
</dbReference>
<feature type="transmembrane region" description="Helical" evidence="8">
    <location>
        <begin position="36"/>
        <end position="55"/>
    </location>
</feature>
<dbReference type="Gene3D" id="3.30.479.30">
    <property type="entry name" value="Band 7 domain"/>
    <property type="match status" value="1"/>
</dbReference>
<dbReference type="InterPro" id="IPR001107">
    <property type="entry name" value="Band_7"/>
</dbReference>
<organism evidence="10 11">
    <name type="scientific">Raoultella lignicola</name>
    <dbReference type="NCBI Taxonomy" id="3040939"/>
    <lineage>
        <taxon>Bacteria</taxon>
        <taxon>Pseudomonadati</taxon>
        <taxon>Pseudomonadota</taxon>
        <taxon>Gammaproteobacteria</taxon>
        <taxon>Enterobacterales</taxon>
        <taxon>Enterobacteriaceae</taxon>
        <taxon>Klebsiella/Raoultella group</taxon>
        <taxon>Raoultella</taxon>
    </lineage>
</organism>
<keyword evidence="11" id="KW-1185">Reference proteome</keyword>
<feature type="compositionally biased region" description="Polar residues" evidence="7">
    <location>
        <begin position="1"/>
        <end position="10"/>
    </location>
</feature>